<dbReference type="AlphaFoldDB" id="A0A8H3IWY6"/>
<dbReference type="GO" id="GO:0004497">
    <property type="term" value="F:monooxygenase activity"/>
    <property type="evidence" value="ECO:0007669"/>
    <property type="project" value="UniProtKB-KW"/>
</dbReference>
<sequence>MRSNDPELSRVIPDISVLRNHSEILNTNNAAGSDVPNESDVVVAGGGIHSLIYAIHAAKYKPGKLKISLIEKSSKPRYKIGESTLPLFSLWCKMHGLTGEYLLRLFGLKDGLCFYFLDRENQGKYTDFCSNGTPGLFLSGFQIERTISELLFTLLAQRNGVNVYHRRQVDFGATKVQGGVRNSKIEIAKGKFDGKPSATIDSSLFVDATGRFRQLASKNAPIHRFEGWNYDAFWGYFTCPEDESKISLRFYKGLHTNHLCFPEGWAWVIRLPSWEGSPTANLMDMISYLLDCAEVAVPGDHIPSSEELAKTFGLKFRWVTSIGFAVRNDVKYPADMSAYGTKEAERKFNYFVEKYSLIKEFMTNFELIEDLYGPGTTWFIRKTLTYQSPVVSGPGWLAIGDVCGLTNPLHSPGVTAAMSTSTYAAELTHKALEAAQSANNAEAVELSIRKTLAPYDDFAKHLILALNQMNRFHYVCFREPRFGPQVSCLWQFFAGIGIPGWQLIRHDYSLTFETYVPHSINWAWGSMVPEYDAVAREAIELIGPIALEDFVPDAITTVRELIEFSNSTKKTAADSNRFNFRWDGLLRYYDICLNYSEEKTFKDKFARQCSKCASWLVLRPDWKMCYSCGKERTNEETTITWNPPLAVDEVKAFVRASDAKPAARRGKGQVTDAPAFATLPKEVSV</sequence>
<dbReference type="PANTHER" id="PTHR43747:SF5">
    <property type="entry name" value="FAD-BINDING DOMAIN-CONTAINING PROTEIN"/>
    <property type="match status" value="1"/>
</dbReference>
<dbReference type="PANTHER" id="PTHR43747">
    <property type="entry name" value="FAD-BINDING PROTEIN"/>
    <property type="match status" value="1"/>
</dbReference>
<dbReference type="EMBL" id="CAJPDR010000284">
    <property type="protein sequence ID" value="CAF9930324.1"/>
    <property type="molecule type" value="Genomic_DNA"/>
</dbReference>
<accession>A0A8H3IWY6</accession>
<comment type="similarity">
    <text evidence="1">Belongs to the flavin-dependent halogenase family.</text>
</comment>
<evidence type="ECO:0000256" key="1">
    <source>
        <dbReference type="ARBA" id="ARBA00005706"/>
    </source>
</evidence>
<protein>
    <submittedName>
        <fullName evidence="4">Uncharacterized protein</fullName>
    </submittedName>
</protein>
<dbReference type="InterPro" id="IPR006905">
    <property type="entry name" value="Flavin_halogenase"/>
</dbReference>
<organism evidence="4 5">
    <name type="scientific">Alectoria fallacina</name>
    <dbReference type="NCBI Taxonomy" id="1903189"/>
    <lineage>
        <taxon>Eukaryota</taxon>
        <taxon>Fungi</taxon>
        <taxon>Dikarya</taxon>
        <taxon>Ascomycota</taxon>
        <taxon>Pezizomycotina</taxon>
        <taxon>Lecanoromycetes</taxon>
        <taxon>OSLEUM clade</taxon>
        <taxon>Lecanoromycetidae</taxon>
        <taxon>Lecanorales</taxon>
        <taxon>Lecanorineae</taxon>
        <taxon>Parmeliaceae</taxon>
        <taxon>Alectoria</taxon>
    </lineage>
</organism>
<evidence type="ECO:0000313" key="5">
    <source>
        <dbReference type="Proteomes" id="UP000664203"/>
    </source>
</evidence>
<dbReference type="Pfam" id="PF04820">
    <property type="entry name" value="Trp_halogenase"/>
    <property type="match status" value="1"/>
</dbReference>
<dbReference type="OrthoDB" id="5278911at2759"/>
<evidence type="ECO:0000313" key="4">
    <source>
        <dbReference type="EMBL" id="CAF9930324.1"/>
    </source>
</evidence>
<dbReference type="InterPro" id="IPR050816">
    <property type="entry name" value="Flavin-dep_Halogenase_NPB"/>
</dbReference>
<name>A0A8H3IWY6_9LECA</name>
<reference evidence="4" key="1">
    <citation type="submission" date="2021-03" db="EMBL/GenBank/DDBJ databases">
        <authorList>
            <person name="Tagirdzhanova G."/>
        </authorList>
    </citation>
    <scope>NUCLEOTIDE SEQUENCE</scope>
</reference>
<comment type="caution">
    <text evidence="4">The sequence shown here is derived from an EMBL/GenBank/DDBJ whole genome shotgun (WGS) entry which is preliminary data.</text>
</comment>
<proteinExistence type="inferred from homology"/>
<evidence type="ECO:0000256" key="3">
    <source>
        <dbReference type="ARBA" id="ARBA00023033"/>
    </source>
</evidence>
<keyword evidence="5" id="KW-1185">Reference proteome</keyword>
<dbReference type="Gene3D" id="3.50.50.60">
    <property type="entry name" value="FAD/NAD(P)-binding domain"/>
    <property type="match status" value="1"/>
</dbReference>
<dbReference type="InterPro" id="IPR036188">
    <property type="entry name" value="FAD/NAD-bd_sf"/>
</dbReference>
<dbReference type="Proteomes" id="UP000664203">
    <property type="component" value="Unassembled WGS sequence"/>
</dbReference>
<gene>
    <name evidence="4" type="ORF">ALECFALPRED_004578</name>
</gene>
<keyword evidence="3" id="KW-0503">Monooxygenase</keyword>
<evidence type="ECO:0000256" key="2">
    <source>
        <dbReference type="ARBA" id="ARBA00023002"/>
    </source>
</evidence>
<dbReference type="SUPFAM" id="SSF51905">
    <property type="entry name" value="FAD/NAD(P)-binding domain"/>
    <property type="match status" value="1"/>
</dbReference>
<keyword evidence="2" id="KW-0560">Oxidoreductase</keyword>